<dbReference type="GO" id="GO:0004523">
    <property type="term" value="F:RNA-DNA hybrid ribonuclease activity"/>
    <property type="evidence" value="ECO:0007669"/>
    <property type="project" value="InterPro"/>
</dbReference>
<dbReference type="Pfam" id="PF14111">
    <property type="entry name" value="DUF4283"/>
    <property type="match status" value="1"/>
</dbReference>
<dbReference type="Pfam" id="PF03372">
    <property type="entry name" value="Exo_endo_phos"/>
    <property type="match status" value="1"/>
</dbReference>
<evidence type="ECO:0000259" key="2">
    <source>
        <dbReference type="PROSITE" id="PS50878"/>
    </source>
</evidence>
<dbReference type="SUPFAM" id="SSF56219">
    <property type="entry name" value="DNase I-like"/>
    <property type="match status" value="1"/>
</dbReference>
<dbReference type="InterPro" id="IPR026960">
    <property type="entry name" value="RVT-Znf"/>
</dbReference>
<dbReference type="InterPro" id="IPR025558">
    <property type="entry name" value="DUF4283"/>
</dbReference>
<proteinExistence type="predicted"/>
<dbReference type="Pfam" id="PF00078">
    <property type="entry name" value="RVT_1"/>
    <property type="match status" value="1"/>
</dbReference>
<feature type="compositionally biased region" description="Polar residues" evidence="1">
    <location>
        <begin position="242"/>
        <end position="256"/>
    </location>
</feature>
<name>A0A2N9GZI9_FAGSY</name>
<sequence>MDSLEAQWEKFTLSEAEGDTADLVSTTDQPKSYLAAKFLTRRALNAEAVARTFTPLWRTDHGFTIRDMNENRLVFIFEDEADRERVMMGEPWAYDKHLVVFQRIEEEEAIDDVVFQETSLWPENEASADGGHAMRIRIRLDVTKPLSRGRKARLEQGRETWISFKYERLPNFCYWCGLLSHSEKDCPIWLLNKTSLRAEDQPFGPWLRAANDRPWRKTEIKVDGICKPQSQKQPKPPSTQKANPSPFTNTKNTHQTRPPHPFPSHTDPATPPEKTMTSTPLSAETPPSLTAVPNMANENDGLINMEVEENPGFHHYVPANHTNGASIFEQELREIDAAIGFVPHSPVNKSTTPQNILLSPPPTPTLQTIPQSPRVFGDITNTIQPHAKTTKPYPGKKSWKKLARANGDQAITQSGPLQGKRSSSSMEAEDDGPLERLRCQLQFDNKFVACSRNNGGGLCLFWKAAVNLRVQSFSASHIDAIVNENQTDAWRLTGFYGAPETHLREESWTLLRRLSSLFSLPWCCLGDFNELTRAEEKQGRIHRSETQMQRFRDAIDDCGFLDLGYHGPSFTWTNNRGGDMTWERLDRALATPEWLMLFPTTKVHHLDGRWSDHKPILMSTEPLRTPTRKLFRFEEMWTADTGCEETVAASWKSLKDGVPMYQVWDKIHACRKGLRRWSYHSFGSLKKQIHEAEDTAQRSRDKFHARTLEWLQAGDKNTRYFHCRATQRRRRNRILQLKDSTGSWITSPNSESQSAFVPGRLITDNILVAFETLHHMHQQRRGKSGSVALKLDMSKAYDRVEWKYLERVMQQMGFHEKWVKIMMECISTVSYSILINGEPHGYIKPSRGLRQGDPLSPYLFLFCAEGLHSLLQQAKNEGNMCGVSISRCGPKLTHLFFADDSLLFCKATTNEVRCIQDILTAYEHASGQQINRQKTTLFFSKSTPRPIQNHIQVMLGVPVIHQYEKYLGLPSFIGRAKYSSFAQIKERVWSKLKGWKEKLISQAGKEILIKSVAQAIPTYAMSCFRLPQRLIKEIEILIRRFWWGQEGERGKMHWIPWDSLCQTKQKGGIGFRELGFFNEALLAKQVWRLMHNRNSLFYKVFKAKYFPQCSILDAQLNARSSYAWKSIMGARDVIRKGSIWRIGDGKNIKIWGDRWLPPTSCPFEAETILGIPLCTTRIEDMLIWGGTRTGIYAVRSGYHLLLDEKQRETPGVSDAAAQTQVWKSIWSLPVPTKVRHFLWRACHDSLPTKKNLHHRHVLNDPHCPNCTNSVESTLHALVQCKNLQRIWQATPWGRHLAEASFVDFMELYHRNMQTLQAQELHLFTMVIWSICRPRDDHSPPARPPEPPTVIKWAPPRPGRYKVNFDGAFFRESNEAGIGAIVRNHRGEVMAALCQRIPYPYSIEAVEASAAKAAVTFVLDLGLQEVDIEGDSLKIITALQQTSPCYTSYGHLILDTNTLAQNLTSYQFMHVKRDGNSVAHSLAKRARLCEPLEIWMESVPPDLHTILFSDFPLI</sequence>
<protein>
    <recommendedName>
        <fullName evidence="2">Reverse transcriptase domain-containing protein</fullName>
    </recommendedName>
</protein>
<evidence type="ECO:0000313" key="3">
    <source>
        <dbReference type="EMBL" id="SPD07667.1"/>
    </source>
</evidence>
<dbReference type="Gene3D" id="3.30.420.10">
    <property type="entry name" value="Ribonuclease H-like superfamily/Ribonuclease H"/>
    <property type="match status" value="1"/>
</dbReference>
<feature type="compositionally biased region" description="Low complexity" evidence="1">
    <location>
        <begin position="227"/>
        <end position="241"/>
    </location>
</feature>
<dbReference type="Pfam" id="PF14392">
    <property type="entry name" value="zf-CCHC_4"/>
    <property type="match status" value="1"/>
</dbReference>
<dbReference type="Gene3D" id="3.60.10.10">
    <property type="entry name" value="Endonuclease/exonuclease/phosphatase"/>
    <property type="match status" value="1"/>
</dbReference>
<dbReference type="EMBL" id="OIVN01002946">
    <property type="protein sequence ID" value="SPD07667.1"/>
    <property type="molecule type" value="Genomic_DNA"/>
</dbReference>
<dbReference type="Pfam" id="PF13966">
    <property type="entry name" value="zf-RVT"/>
    <property type="match status" value="1"/>
</dbReference>
<feature type="compositionally biased region" description="Polar residues" evidence="1">
    <location>
        <begin position="275"/>
        <end position="288"/>
    </location>
</feature>
<dbReference type="InterPro" id="IPR036397">
    <property type="entry name" value="RNaseH_sf"/>
</dbReference>
<dbReference type="PROSITE" id="PS50878">
    <property type="entry name" value="RT_POL"/>
    <property type="match status" value="1"/>
</dbReference>
<feature type="region of interest" description="Disordered" evidence="1">
    <location>
        <begin position="408"/>
        <end position="431"/>
    </location>
</feature>
<dbReference type="PANTHER" id="PTHR33116">
    <property type="entry name" value="REVERSE TRANSCRIPTASE ZINC-BINDING DOMAIN-CONTAINING PROTEIN-RELATED-RELATED"/>
    <property type="match status" value="1"/>
</dbReference>
<organism evidence="3">
    <name type="scientific">Fagus sylvatica</name>
    <name type="common">Beechnut</name>
    <dbReference type="NCBI Taxonomy" id="28930"/>
    <lineage>
        <taxon>Eukaryota</taxon>
        <taxon>Viridiplantae</taxon>
        <taxon>Streptophyta</taxon>
        <taxon>Embryophyta</taxon>
        <taxon>Tracheophyta</taxon>
        <taxon>Spermatophyta</taxon>
        <taxon>Magnoliopsida</taxon>
        <taxon>eudicotyledons</taxon>
        <taxon>Gunneridae</taxon>
        <taxon>Pentapetalae</taxon>
        <taxon>rosids</taxon>
        <taxon>fabids</taxon>
        <taxon>Fagales</taxon>
        <taxon>Fagaceae</taxon>
        <taxon>Fagus</taxon>
    </lineage>
</organism>
<feature type="domain" description="Reverse transcriptase" evidence="2">
    <location>
        <begin position="726"/>
        <end position="959"/>
    </location>
</feature>
<dbReference type="CDD" id="cd01650">
    <property type="entry name" value="RT_nLTR_like"/>
    <property type="match status" value="1"/>
</dbReference>
<dbReference type="PANTHER" id="PTHR33116:SF86">
    <property type="entry name" value="REVERSE TRANSCRIPTASE DOMAIN-CONTAINING PROTEIN"/>
    <property type="match status" value="1"/>
</dbReference>
<dbReference type="InterPro" id="IPR000477">
    <property type="entry name" value="RT_dom"/>
</dbReference>
<dbReference type="CDD" id="cd06222">
    <property type="entry name" value="RNase_H_like"/>
    <property type="match status" value="1"/>
</dbReference>
<dbReference type="InterPro" id="IPR005135">
    <property type="entry name" value="Endo/exonuclease/phosphatase"/>
</dbReference>
<feature type="region of interest" description="Disordered" evidence="1">
    <location>
        <begin position="224"/>
        <end position="292"/>
    </location>
</feature>
<dbReference type="InterPro" id="IPR036691">
    <property type="entry name" value="Endo/exonu/phosph_ase_sf"/>
</dbReference>
<gene>
    <name evidence="3" type="ORF">FSB_LOCUS35549</name>
</gene>
<dbReference type="InterPro" id="IPR044730">
    <property type="entry name" value="RNase_H-like_dom_plant"/>
</dbReference>
<dbReference type="GO" id="GO:0003676">
    <property type="term" value="F:nucleic acid binding"/>
    <property type="evidence" value="ECO:0007669"/>
    <property type="project" value="InterPro"/>
</dbReference>
<dbReference type="InterPro" id="IPR025836">
    <property type="entry name" value="Zn_knuckle_CX2CX4HX4C"/>
</dbReference>
<evidence type="ECO:0000256" key="1">
    <source>
        <dbReference type="SAM" id="MobiDB-lite"/>
    </source>
</evidence>
<dbReference type="SUPFAM" id="SSF53098">
    <property type="entry name" value="Ribonuclease H-like"/>
    <property type="match status" value="1"/>
</dbReference>
<accession>A0A2N9GZI9</accession>
<dbReference type="InterPro" id="IPR002156">
    <property type="entry name" value="RNaseH_domain"/>
</dbReference>
<feature type="region of interest" description="Disordered" evidence="1">
    <location>
        <begin position="350"/>
        <end position="370"/>
    </location>
</feature>
<feature type="compositionally biased region" description="Polar residues" evidence="1">
    <location>
        <begin position="409"/>
        <end position="426"/>
    </location>
</feature>
<dbReference type="Pfam" id="PF13456">
    <property type="entry name" value="RVT_3"/>
    <property type="match status" value="1"/>
</dbReference>
<dbReference type="InterPro" id="IPR012337">
    <property type="entry name" value="RNaseH-like_sf"/>
</dbReference>
<reference evidence="3" key="1">
    <citation type="submission" date="2018-02" db="EMBL/GenBank/DDBJ databases">
        <authorList>
            <person name="Cohen D.B."/>
            <person name="Kent A.D."/>
        </authorList>
    </citation>
    <scope>NUCLEOTIDE SEQUENCE</scope>
</reference>